<dbReference type="InterPro" id="IPR050407">
    <property type="entry name" value="Geranylgeranyl_reductase"/>
</dbReference>
<organism evidence="1 2">
    <name type="scientific">Gimesia aquarii</name>
    <dbReference type="NCBI Taxonomy" id="2527964"/>
    <lineage>
        <taxon>Bacteria</taxon>
        <taxon>Pseudomonadati</taxon>
        <taxon>Planctomycetota</taxon>
        <taxon>Planctomycetia</taxon>
        <taxon>Planctomycetales</taxon>
        <taxon>Planctomycetaceae</taxon>
        <taxon>Gimesia</taxon>
    </lineage>
</organism>
<dbReference type="Proteomes" id="UP000318704">
    <property type="component" value="Chromosome"/>
</dbReference>
<dbReference type="GO" id="GO:0016628">
    <property type="term" value="F:oxidoreductase activity, acting on the CH-CH group of donors, NAD or NADP as acceptor"/>
    <property type="evidence" value="ECO:0007669"/>
    <property type="project" value="InterPro"/>
</dbReference>
<dbReference type="KEGG" id="gaw:V144x_32730"/>
<name>A0A517VXS2_9PLAN</name>
<reference evidence="1 2" key="1">
    <citation type="submission" date="2019-03" db="EMBL/GenBank/DDBJ databases">
        <title>Deep-cultivation of Planctomycetes and their phenomic and genomic characterization uncovers novel biology.</title>
        <authorList>
            <person name="Wiegand S."/>
            <person name="Jogler M."/>
            <person name="Boedeker C."/>
            <person name="Pinto D."/>
            <person name="Vollmers J."/>
            <person name="Rivas-Marin E."/>
            <person name="Kohn T."/>
            <person name="Peeters S.H."/>
            <person name="Heuer A."/>
            <person name="Rast P."/>
            <person name="Oberbeckmann S."/>
            <person name="Bunk B."/>
            <person name="Jeske O."/>
            <person name="Meyerdierks A."/>
            <person name="Storesund J.E."/>
            <person name="Kallscheuer N."/>
            <person name="Luecker S."/>
            <person name="Lage O.M."/>
            <person name="Pohl T."/>
            <person name="Merkel B.J."/>
            <person name="Hornburger P."/>
            <person name="Mueller R.-W."/>
            <person name="Bruemmer F."/>
            <person name="Labrenz M."/>
            <person name="Spormann A.M."/>
            <person name="Op den Camp H."/>
            <person name="Overmann J."/>
            <person name="Amann R."/>
            <person name="Jetten M.S.M."/>
            <person name="Mascher T."/>
            <person name="Medema M.H."/>
            <person name="Devos D.P."/>
            <person name="Kaster A.-K."/>
            <person name="Ovreas L."/>
            <person name="Rohde M."/>
            <person name="Galperin M.Y."/>
            <person name="Jogler C."/>
        </authorList>
    </citation>
    <scope>NUCLEOTIDE SEQUENCE [LARGE SCALE GENOMIC DNA]</scope>
    <source>
        <strain evidence="1 2">V144</strain>
    </source>
</reference>
<dbReference type="EC" id="1.-.-.-" evidence="1"/>
<dbReference type="RefSeq" id="WP_144986087.1">
    <property type="nucleotide sequence ID" value="NZ_CP037920.1"/>
</dbReference>
<dbReference type="NCBIfam" id="TIGR02032">
    <property type="entry name" value="GG-red-SF"/>
    <property type="match status" value="1"/>
</dbReference>
<dbReference type="InterPro" id="IPR036188">
    <property type="entry name" value="FAD/NAD-bd_sf"/>
</dbReference>
<sequence length="375" mass="42344">MTEESCDVLIVGGGPGGSSCAWGLRDSGLDVLVLDKATFPRDKICAGWITPAVAELLDIDLLSYDRDHILQPITHFRTGIIDGAIVETEYSDIVSYGIRRCEFDDYLLKRCGARTRLGEALKSIERLNDAWIVNGSLRAKFVVGAGGHFCPVARWLNRESRSEKSVVLAQEAEFPLNLEQQELCRVRPDTPELYFCRDLKGYGWCFLKDGYLNVGLGREGEKQLSAVRDKFTHFLDRQRRVPREILGKFRGHAYRLYGLQKRKVVDDGMLLIGDAAGLAVPQSGEGIRPAVESGLIAADVIQNCQQQYSRDCLVTYQEKLINRFGKWPDTPATSIVPAALRQFLGRQLMASQWFTRKVLLDRWFLQRHLPPLIRN</sequence>
<dbReference type="SUPFAM" id="SSF51905">
    <property type="entry name" value="FAD/NAD(P)-binding domain"/>
    <property type="match status" value="1"/>
</dbReference>
<evidence type="ECO:0000313" key="2">
    <source>
        <dbReference type="Proteomes" id="UP000318704"/>
    </source>
</evidence>
<dbReference type="EMBL" id="CP037920">
    <property type="protein sequence ID" value="QDT97791.1"/>
    <property type="molecule type" value="Genomic_DNA"/>
</dbReference>
<keyword evidence="1" id="KW-0560">Oxidoreductase</keyword>
<gene>
    <name evidence="1" type="ORF">V144x_32730</name>
</gene>
<proteinExistence type="predicted"/>
<dbReference type="Gene3D" id="3.50.50.60">
    <property type="entry name" value="FAD/NAD(P)-binding domain"/>
    <property type="match status" value="1"/>
</dbReference>
<protein>
    <submittedName>
        <fullName evidence="1">Oxidoreductase</fullName>
        <ecNumber evidence="1">1.-.-.-</ecNumber>
    </submittedName>
</protein>
<dbReference type="Pfam" id="PF13450">
    <property type="entry name" value="NAD_binding_8"/>
    <property type="match status" value="1"/>
</dbReference>
<evidence type="ECO:0000313" key="1">
    <source>
        <dbReference type="EMBL" id="QDT97791.1"/>
    </source>
</evidence>
<dbReference type="InterPro" id="IPR011777">
    <property type="entry name" value="Geranylgeranyl_Rdtase_fam"/>
</dbReference>
<accession>A0A517VXS2</accession>
<dbReference type="PRINTS" id="PR00420">
    <property type="entry name" value="RNGMNOXGNASE"/>
</dbReference>
<dbReference type="PANTHER" id="PTHR42685">
    <property type="entry name" value="GERANYLGERANYL DIPHOSPHATE REDUCTASE"/>
    <property type="match status" value="1"/>
</dbReference>
<dbReference type="PANTHER" id="PTHR42685:SF22">
    <property type="entry name" value="CONDITIONED MEDIUM FACTOR RECEPTOR 1"/>
    <property type="match status" value="1"/>
</dbReference>
<dbReference type="AlphaFoldDB" id="A0A517VXS2"/>